<dbReference type="Proteomes" id="UP000028926">
    <property type="component" value="Chromosome"/>
</dbReference>
<dbReference type="InterPro" id="IPR000489">
    <property type="entry name" value="Pterin-binding_dom"/>
</dbReference>
<evidence type="ECO:0000256" key="1">
    <source>
        <dbReference type="ARBA" id="ARBA00000012"/>
    </source>
</evidence>
<dbReference type="HOGENOM" id="CLU_008023_0_2_5"/>
<dbReference type="Gene3D" id="3.20.20.20">
    <property type="entry name" value="Dihydropteroate synthase-like"/>
    <property type="match status" value="1"/>
</dbReference>
<dbReference type="AlphaFoldDB" id="A0A077AXI6"/>
<dbReference type="Pfam" id="PF00809">
    <property type="entry name" value="Pterin_bind"/>
    <property type="match status" value="1"/>
</dbReference>
<dbReference type="PANTHER" id="PTHR20941:SF1">
    <property type="entry name" value="FOLIC ACID SYNTHESIS PROTEIN FOL1"/>
    <property type="match status" value="1"/>
</dbReference>
<keyword evidence="5" id="KW-0808">Transferase</keyword>
<dbReference type="GO" id="GO:0046654">
    <property type="term" value="P:tetrahydrofolate biosynthetic process"/>
    <property type="evidence" value="ECO:0007669"/>
    <property type="project" value="TreeGrafter"/>
</dbReference>
<evidence type="ECO:0000313" key="10">
    <source>
        <dbReference type="EMBL" id="AIK96709.1"/>
    </source>
</evidence>
<evidence type="ECO:0000256" key="4">
    <source>
        <dbReference type="ARBA" id="ARBA00012458"/>
    </source>
</evidence>
<dbReference type="RefSeq" id="WP_038465346.1">
    <property type="nucleotide sequence ID" value="NZ_CP008941.1"/>
</dbReference>
<comment type="catalytic activity">
    <reaction evidence="1">
        <text>(7,8-dihydropterin-6-yl)methyl diphosphate + 4-aminobenzoate = 7,8-dihydropteroate + diphosphate</text>
        <dbReference type="Rhea" id="RHEA:19949"/>
        <dbReference type="ChEBI" id="CHEBI:17836"/>
        <dbReference type="ChEBI" id="CHEBI:17839"/>
        <dbReference type="ChEBI" id="CHEBI:33019"/>
        <dbReference type="ChEBI" id="CHEBI:72950"/>
        <dbReference type="EC" id="2.5.1.15"/>
    </reaction>
</comment>
<dbReference type="InterPro" id="IPR011005">
    <property type="entry name" value="Dihydropteroate_synth-like_sf"/>
</dbReference>
<reference evidence="10 11" key="1">
    <citation type="submission" date="2014-07" db="EMBL/GenBank/DDBJ databases">
        <title>Comparative genomic insights into amoeba endosymbionts belonging to the families of Holosporaceae and Candidatus Midichloriaceae within Rickettsiales.</title>
        <authorList>
            <person name="Wang Z."/>
            <person name="Wu M."/>
        </authorList>
    </citation>
    <scope>NUCLEOTIDE SEQUENCE [LARGE SCALE GENOMIC DNA]</scope>
    <source>
        <strain evidence="10">PRA3</strain>
    </source>
</reference>
<dbReference type="GO" id="GO:0004156">
    <property type="term" value="F:dihydropteroate synthase activity"/>
    <property type="evidence" value="ECO:0007669"/>
    <property type="project" value="UniProtKB-EC"/>
</dbReference>
<evidence type="ECO:0000256" key="2">
    <source>
        <dbReference type="ARBA" id="ARBA00001946"/>
    </source>
</evidence>
<dbReference type="eggNOG" id="COG0294">
    <property type="taxonomic scope" value="Bacteria"/>
</dbReference>
<dbReference type="CDD" id="cd00739">
    <property type="entry name" value="DHPS"/>
    <property type="match status" value="1"/>
</dbReference>
<dbReference type="STRING" id="91604.ID47_08225"/>
<dbReference type="InterPro" id="IPR006390">
    <property type="entry name" value="DHP_synth_dom"/>
</dbReference>
<dbReference type="EC" id="2.5.1.15" evidence="4"/>
<dbReference type="GO" id="GO:0046872">
    <property type="term" value="F:metal ion binding"/>
    <property type="evidence" value="ECO:0007669"/>
    <property type="project" value="UniProtKB-KW"/>
</dbReference>
<keyword evidence="7" id="KW-0460">Magnesium</keyword>
<keyword evidence="6" id="KW-0479">Metal-binding</keyword>
<comment type="cofactor">
    <cofactor evidence="2">
        <name>Mg(2+)</name>
        <dbReference type="ChEBI" id="CHEBI:18420"/>
    </cofactor>
</comment>
<keyword evidence="8" id="KW-0289">Folate biosynthesis</keyword>
<evidence type="ECO:0000256" key="3">
    <source>
        <dbReference type="ARBA" id="ARBA00004763"/>
    </source>
</evidence>
<sequence>MARIENLEFYNLSLMTGRTKVMGIINVTPDSFSGDGLMKHDDVIKNAVAQAQGFIEQGADILDIGGESTRPGAKPVSLNEELSRVVPVIEAIHHQFPEVLISVDTTKSEVAKASIVAGASIINDVSGLLMDPAMINVALEENVPVVIMHSQLGACIQQFDRLDPLNTCGRTIDVEVASDLDRMAIHAISRGLTRHHIIIDPGIGFAKTPDQNLQLISHLDKIRALGYPLLLGVSRKSFIGHTTGDSVEKRMPGSIAAATIGVLKGAHIVRVHDVAETVHAMKVVDAIRLAL</sequence>
<evidence type="ECO:0000256" key="7">
    <source>
        <dbReference type="ARBA" id="ARBA00022842"/>
    </source>
</evidence>
<dbReference type="PROSITE" id="PS50972">
    <property type="entry name" value="PTERIN_BINDING"/>
    <property type="match status" value="1"/>
</dbReference>
<evidence type="ECO:0000256" key="6">
    <source>
        <dbReference type="ARBA" id="ARBA00022723"/>
    </source>
</evidence>
<dbReference type="NCBIfam" id="TIGR01496">
    <property type="entry name" value="DHPS"/>
    <property type="match status" value="1"/>
</dbReference>
<protein>
    <recommendedName>
        <fullName evidence="4">dihydropteroate synthase</fullName>
        <ecNumber evidence="4">2.5.1.15</ecNumber>
    </recommendedName>
</protein>
<dbReference type="InterPro" id="IPR045031">
    <property type="entry name" value="DHP_synth-like"/>
</dbReference>
<dbReference type="PANTHER" id="PTHR20941">
    <property type="entry name" value="FOLATE SYNTHESIS PROTEINS"/>
    <property type="match status" value="1"/>
</dbReference>
<dbReference type="GO" id="GO:0046656">
    <property type="term" value="P:folic acid biosynthetic process"/>
    <property type="evidence" value="ECO:0007669"/>
    <property type="project" value="UniProtKB-KW"/>
</dbReference>
<organism evidence="10 11">
    <name type="scientific">Candidatus Odyssella acanthamoebae</name>
    <dbReference type="NCBI Taxonomy" id="91604"/>
    <lineage>
        <taxon>Bacteria</taxon>
        <taxon>Pseudomonadati</taxon>
        <taxon>Pseudomonadota</taxon>
        <taxon>Alphaproteobacteria</taxon>
        <taxon>Holosporales</taxon>
        <taxon>Candidatus Paracaedibacteraceae</taxon>
        <taxon>Candidatus Odyssella</taxon>
    </lineage>
</organism>
<accession>A0A077AXI6</accession>
<dbReference type="GO" id="GO:0005829">
    <property type="term" value="C:cytosol"/>
    <property type="evidence" value="ECO:0007669"/>
    <property type="project" value="TreeGrafter"/>
</dbReference>
<gene>
    <name evidence="10" type="ORF">ID47_08225</name>
</gene>
<proteinExistence type="predicted"/>
<comment type="pathway">
    <text evidence="3">Cofactor biosynthesis; tetrahydrofolate biosynthesis; 7,8-dihydrofolate from 2-amino-4-hydroxy-6-hydroxymethyl-7,8-dihydropteridine diphosphate and 4-aminobenzoate: step 1/2.</text>
</comment>
<dbReference type="PROSITE" id="PS00793">
    <property type="entry name" value="DHPS_2"/>
    <property type="match status" value="1"/>
</dbReference>
<dbReference type="KEGG" id="paca:ID47_08225"/>
<name>A0A077AXI6_9PROT</name>
<dbReference type="SUPFAM" id="SSF51717">
    <property type="entry name" value="Dihydropteroate synthetase-like"/>
    <property type="match status" value="1"/>
</dbReference>
<keyword evidence="11" id="KW-1185">Reference proteome</keyword>
<evidence type="ECO:0000313" key="11">
    <source>
        <dbReference type="Proteomes" id="UP000028926"/>
    </source>
</evidence>
<dbReference type="EMBL" id="CP008941">
    <property type="protein sequence ID" value="AIK96709.1"/>
    <property type="molecule type" value="Genomic_DNA"/>
</dbReference>
<evidence type="ECO:0000256" key="8">
    <source>
        <dbReference type="ARBA" id="ARBA00022909"/>
    </source>
</evidence>
<evidence type="ECO:0000259" key="9">
    <source>
        <dbReference type="PROSITE" id="PS50972"/>
    </source>
</evidence>
<evidence type="ECO:0000256" key="5">
    <source>
        <dbReference type="ARBA" id="ARBA00022679"/>
    </source>
</evidence>
<feature type="domain" description="Pterin-binding" evidence="9">
    <location>
        <begin position="19"/>
        <end position="282"/>
    </location>
</feature>